<dbReference type="KEGG" id="glo:Glov_0617"/>
<dbReference type="Proteomes" id="UP000002420">
    <property type="component" value="Chromosome"/>
</dbReference>
<organism evidence="3 4">
    <name type="scientific">Trichlorobacter lovleyi (strain ATCC BAA-1151 / DSM 17278 / SZ)</name>
    <name type="common">Geobacter lovleyi</name>
    <dbReference type="NCBI Taxonomy" id="398767"/>
    <lineage>
        <taxon>Bacteria</taxon>
        <taxon>Pseudomonadati</taxon>
        <taxon>Thermodesulfobacteriota</taxon>
        <taxon>Desulfuromonadia</taxon>
        <taxon>Geobacterales</taxon>
        <taxon>Geobacteraceae</taxon>
        <taxon>Trichlorobacter</taxon>
    </lineage>
</organism>
<dbReference type="GO" id="GO:0016881">
    <property type="term" value="F:acid-amino acid ligase activity"/>
    <property type="evidence" value="ECO:0007669"/>
    <property type="project" value="TreeGrafter"/>
</dbReference>
<evidence type="ECO:0000259" key="1">
    <source>
        <dbReference type="Pfam" id="PF23571"/>
    </source>
</evidence>
<protein>
    <submittedName>
        <fullName evidence="3">GH3 auxin-responsive promoter</fullName>
    </submittedName>
</protein>
<sequence>MKFPVSLLSLPLRAAADIRARRFLRKDPLGSQRELLPRLLQRAAKTRFGREYGFNSLASLPFEVCYQQFQQQVPIRTYRQFWDDWFAACLTTTPQGQQLRLQDQSWPGLIPWFCETSGTTAPTKFIPFTHEMFRMNQRAALDMLCCYLAAEPGSRVPEGKILYMAGSTRLKQMGPGVLAGDMSAITLQQRPAWLNPFVEPQEPLTSAPWDQRLDGMARLLLADRKIRIISGVPPWILLLLKQVESLAGRPVREALPSLELIIHGGTSMAPYAAEYQRLLPSGGPRFLELLPSSEAFMGFQVQGEATMRLTPFYGSFFEFVPIEQLDESGAPLSDAQAVPLAGVVTGQRYAVILSTCSGLWRYHIGDTLRFLDADRFHFEFTGRDKFLDRFEEKVTQTEVEQAVAMLNKRHDGLVREFMVGADIGGRCHHWVLACRGSALLPDQASRLLDDQLRSANADYDTFRQQGRINSPRVLLVSEQQIYDWSAEVRGKLGGQSKIPHIDPTLTGELVKSLSGYACNNSFQSFASP</sequence>
<name>B3E3S9_TRIL1</name>
<dbReference type="eggNOG" id="COG0318">
    <property type="taxonomic scope" value="Bacteria"/>
</dbReference>
<evidence type="ECO:0000313" key="3">
    <source>
        <dbReference type="EMBL" id="ACD94343.1"/>
    </source>
</evidence>
<proteinExistence type="predicted"/>
<dbReference type="AlphaFoldDB" id="B3E3S9"/>
<evidence type="ECO:0000259" key="2">
    <source>
        <dbReference type="Pfam" id="PF23572"/>
    </source>
</evidence>
<dbReference type="RefSeq" id="WP_012468699.1">
    <property type="nucleotide sequence ID" value="NC_010814.1"/>
</dbReference>
<feature type="domain" description="GH3 C-terminal" evidence="2">
    <location>
        <begin position="398"/>
        <end position="501"/>
    </location>
</feature>
<dbReference type="STRING" id="398767.Glov_0617"/>
<reference evidence="3 4" key="1">
    <citation type="submission" date="2008-05" db="EMBL/GenBank/DDBJ databases">
        <title>Complete sequence of chromosome of Geobacter lovleyi SZ.</title>
        <authorList>
            <consortium name="US DOE Joint Genome Institute"/>
            <person name="Lucas S."/>
            <person name="Copeland A."/>
            <person name="Lapidus A."/>
            <person name="Glavina del Rio T."/>
            <person name="Dalin E."/>
            <person name="Tice H."/>
            <person name="Bruce D."/>
            <person name="Goodwin L."/>
            <person name="Pitluck S."/>
            <person name="Chertkov O."/>
            <person name="Meincke L."/>
            <person name="Brettin T."/>
            <person name="Detter J.C."/>
            <person name="Han C."/>
            <person name="Tapia R."/>
            <person name="Kuske C.R."/>
            <person name="Schmutz J."/>
            <person name="Larimer F."/>
            <person name="Land M."/>
            <person name="Hauser L."/>
            <person name="Kyrpides N."/>
            <person name="Mikhailova N."/>
            <person name="Sung Y."/>
            <person name="Fletcher K.E."/>
            <person name="Ritalahti K.M."/>
            <person name="Loeffler F.E."/>
            <person name="Richardson P."/>
        </authorList>
    </citation>
    <scope>NUCLEOTIDE SEQUENCE [LARGE SCALE GENOMIC DNA]</scope>
    <source>
        <strain evidence="4">ATCC BAA-1151 / DSM 17278 / SZ</strain>
    </source>
</reference>
<dbReference type="PANTHER" id="PTHR31901">
    <property type="entry name" value="GH3 DOMAIN-CONTAINING PROTEIN"/>
    <property type="match status" value="1"/>
</dbReference>
<feature type="domain" description="GH3 middle" evidence="1">
    <location>
        <begin position="313"/>
        <end position="373"/>
    </location>
</feature>
<dbReference type="PANTHER" id="PTHR31901:SF9">
    <property type="entry name" value="GH3 DOMAIN-CONTAINING PROTEIN"/>
    <property type="match status" value="1"/>
</dbReference>
<evidence type="ECO:0000313" key="4">
    <source>
        <dbReference type="Proteomes" id="UP000002420"/>
    </source>
</evidence>
<dbReference type="GO" id="GO:0005737">
    <property type="term" value="C:cytoplasm"/>
    <property type="evidence" value="ECO:0007669"/>
    <property type="project" value="TreeGrafter"/>
</dbReference>
<dbReference type="InterPro" id="IPR055377">
    <property type="entry name" value="GH3_M"/>
</dbReference>
<dbReference type="InterPro" id="IPR055378">
    <property type="entry name" value="GH3_C"/>
</dbReference>
<dbReference type="InterPro" id="IPR004993">
    <property type="entry name" value="GH3"/>
</dbReference>
<dbReference type="Gene3D" id="3.40.50.12780">
    <property type="entry name" value="N-terminal domain of ligase-like"/>
    <property type="match status" value="1"/>
</dbReference>
<accession>B3E3S9</accession>
<dbReference type="InterPro" id="IPR042099">
    <property type="entry name" value="ANL_N_sf"/>
</dbReference>
<keyword evidence="4" id="KW-1185">Reference proteome</keyword>
<dbReference type="Pfam" id="PF03321">
    <property type="entry name" value="GH3"/>
    <property type="match status" value="1"/>
</dbReference>
<dbReference type="HOGENOM" id="CLU_016249_4_0_7"/>
<dbReference type="EMBL" id="CP001089">
    <property type="protein sequence ID" value="ACD94343.1"/>
    <property type="molecule type" value="Genomic_DNA"/>
</dbReference>
<dbReference type="Pfam" id="PF23571">
    <property type="entry name" value="GH3_M"/>
    <property type="match status" value="1"/>
</dbReference>
<dbReference type="Pfam" id="PF23572">
    <property type="entry name" value="GH3_C"/>
    <property type="match status" value="1"/>
</dbReference>
<gene>
    <name evidence="3" type="ordered locus">Glov_0617</name>
</gene>